<gene>
    <name evidence="1" type="ORF">DFR48_11529</name>
</gene>
<comment type="caution">
    <text evidence="1">The sequence shown here is derived from an EMBL/GenBank/DDBJ whole genome shotgun (WGS) entry which is preliminary data.</text>
</comment>
<evidence type="ECO:0000313" key="1">
    <source>
        <dbReference type="EMBL" id="RCW20166.1"/>
    </source>
</evidence>
<dbReference type="Proteomes" id="UP000252582">
    <property type="component" value="Unassembled WGS sequence"/>
</dbReference>
<evidence type="ECO:0000313" key="2">
    <source>
        <dbReference type="Proteomes" id="UP000252582"/>
    </source>
</evidence>
<dbReference type="AlphaFoldDB" id="A0A6I7HHX8"/>
<organism evidence="1 2">
    <name type="scientific">Ciceribacter lividus</name>
    <dbReference type="NCBI Taxonomy" id="1197950"/>
    <lineage>
        <taxon>Bacteria</taxon>
        <taxon>Pseudomonadati</taxon>
        <taxon>Pseudomonadota</taxon>
        <taxon>Alphaproteobacteria</taxon>
        <taxon>Hyphomicrobiales</taxon>
        <taxon>Rhizobiaceae</taxon>
        <taxon>Ciceribacter</taxon>
    </lineage>
</organism>
<protein>
    <submittedName>
        <fullName evidence="1">Uncharacterized protein</fullName>
    </submittedName>
</protein>
<proteinExistence type="predicted"/>
<name>A0A6I7HHX8_9HYPH</name>
<keyword evidence="2" id="KW-1185">Reference proteome</keyword>
<accession>A0A6I7HHX8</accession>
<reference evidence="1 2" key="1">
    <citation type="submission" date="2018-07" db="EMBL/GenBank/DDBJ databases">
        <title>Genomic Encyclopedia of Type Strains, Phase IV (KMG-IV): sequencing the most valuable type-strain genomes for metagenomic binning, comparative biology and taxonomic classification.</title>
        <authorList>
            <person name="Goeker M."/>
        </authorList>
    </citation>
    <scope>NUCLEOTIDE SEQUENCE [LARGE SCALE GENOMIC DNA]</scope>
    <source>
        <strain evidence="1 2">DSM 25528</strain>
    </source>
</reference>
<sequence>MGSGRAAGHGSISPLEGGDRTDAFRHCPLPIPYSLFPEDAVSCVVITPAAVPLSRLPLTLTLSP</sequence>
<dbReference type="EMBL" id="QPIX01000015">
    <property type="protein sequence ID" value="RCW20166.1"/>
    <property type="molecule type" value="Genomic_DNA"/>
</dbReference>